<dbReference type="AlphaFoldDB" id="A0A6P2LC96"/>
<accession>A0A6P2LC96</accession>
<protein>
    <recommendedName>
        <fullName evidence="3">Polymer-forming cytoskeletal protein</fullName>
    </recommendedName>
</protein>
<sequence>MKRFNPTLVTSMTSRLTEGVMAGAVLLACSILHTSAYAEPVVTGPLSIDGSLVVLGPVTVDGSLTVAGDIHARGPITAARIDRISPDDPAIRRRQGDNKFHGPLTVHGPLIVHGDLEAQGPVTVGGAAAAVGAVDAEGPITERR</sequence>
<dbReference type="GeneID" id="93170229"/>
<evidence type="ECO:0008006" key="3">
    <source>
        <dbReference type="Google" id="ProtNLM"/>
    </source>
</evidence>
<dbReference type="Proteomes" id="UP000494162">
    <property type="component" value="Unassembled WGS sequence"/>
</dbReference>
<dbReference type="PROSITE" id="PS51257">
    <property type="entry name" value="PROKAR_LIPOPROTEIN"/>
    <property type="match status" value="1"/>
</dbReference>
<gene>
    <name evidence="1" type="ORF">BPS26883_03200</name>
</gene>
<evidence type="ECO:0000313" key="2">
    <source>
        <dbReference type="Proteomes" id="UP000494162"/>
    </source>
</evidence>
<proteinExistence type="predicted"/>
<name>A0A6P2LC96_9BURK</name>
<dbReference type="RefSeq" id="WP_174902739.1">
    <property type="nucleotide sequence ID" value="NZ_CABVPP010000021.1"/>
</dbReference>
<evidence type="ECO:0000313" key="1">
    <source>
        <dbReference type="EMBL" id="VWB67646.1"/>
    </source>
</evidence>
<dbReference type="EMBL" id="CABVPP010000021">
    <property type="protein sequence ID" value="VWB67646.1"/>
    <property type="molecule type" value="Genomic_DNA"/>
</dbReference>
<reference evidence="1 2" key="1">
    <citation type="submission" date="2019-09" db="EMBL/GenBank/DDBJ databases">
        <authorList>
            <person name="Depoorter E."/>
        </authorList>
    </citation>
    <scope>NUCLEOTIDE SEQUENCE [LARGE SCALE GENOMIC DNA]</scope>
    <source>
        <strain evidence="1">LMG 26883</strain>
    </source>
</reference>
<organism evidence="1 2">
    <name type="scientific">Burkholderia pseudomultivorans</name>
    <dbReference type="NCBI Taxonomy" id="1207504"/>
    <lineage>
        <taxon>Bacteria</taxon>
        <taxon>Pseudomonadati</taxon>
        <taxon>Pseudomonadota</taxon>
        <taxon>Betaproteobacteria</taxon>
        <taxon>Burkholderiales</taxon>
        <taxon>Burkholderiaceae</taxon>
        <taxon>Burkholderia</taxon>
        <taxon>Burkholderia cepacia complex</taxon>
    </lineage>
</organism>